<dbReference type="EMBL" id="GBXM01020867">
    <property type="protein sequence ID" value="JAH87710.1"/>
    <property type="molecule type" value="Transcribed_RNA"/>
</dbReference>
<reference evidence="1" key="1">
    <citation type="submission" date="2014-11" db="EMBL/GenBank/DDBJ databases">
        <authorList>
            <person name="Amaro Gonzalez C."/>
        </authorList>
    </citation>
    <scope>NUCLEOTIDE SEQUENCE</scope>
</reference>
<accession>A0A0E9WDQ9</accession>
<organism evidence="1">
    <name type="scientific">Anguilla anguilla</name>
    <name type="common">European freshwater eel</name>
    <name type="synonym">Muraena anguilla</name>
    <dbReference type="NCBI Taxonomy" id="7936"/>
    <lineage>
        <taxon>Eukaryota</taxon>
        <taxon>Metazoa</taxon>
        <taxon>Chordata</taxon>
        <taxon>Craniata</taxon>
        <taxon>Vertebrata</taxon>
        <taxon>Euteleostomi</taxon>
        <taxon>Actinopterygii</taxon>
        <taxon>Neopterygii</taxon>
        <taxon>Teleostei</taxon>
        <taxon>Anguilliformes</taxon>
        <taxon>Anguillidae</taxon>
        <taxon>Anguilla</taxon>
    </lineage>
</organism>
<dbReference type="AlphaFoldDB" id="A0A0E9WDQ9"/>
<sequence length="39" mass="4651">MPLPSCPSPTSWLSLDMHMCSELKQVLKDFFFLFLKREF</sequence>
<name>A0A0E9WDQ9_ANGAN</name>
<reference evidence="1" key="2">
    <citation type="journal article" date="2015" name="Fish Shellfish Immunol.">
        <title>Early steps in the European eel (Anguilla anguilla)-Vibrio vulnificus interaction in the gills: Role of the RtxA13 toxin.</title>
        <authorList>
            <person name="Callol A."/>
            <person name="Pajuelo D."/>
            <person name="Ebbesson L."/>
            <person name="Teles M."/>
            <person name="MacKenzie S."/>
            <person name="Amaro C."/>
        </authorList>
    </citation>
    <scope>NUCLEOTIDE SEQUENCE</scope>
</reference>
<proteinExistence type="predicted"/>
<evidence type="ECO:0000313" key="1">
    <source>
        <dbReference type="EMBL" id="JAH87710.1"/>
    </source>
</evidence>
<protein>
    <submittedName>
        <fullName evidence="1">Uncharacterized protein</fullName>
    </submittedName>
</protein>